<feature type="domain" description="Histidine kinase" evidence="9">
    <location>
        <begin position="413"/>
        <end position="629"/>
    </location>
</feature>
<dbReference type="RefSeq" id="WP_151431672.1">
    <property type="nucleotide sequence ID" value="NZ_JANJZI010000016.1"/>
</dbReference>
<evidence type="ECO:0000313" key="10">
    <source>
        <dbReference type="EMBL" id="KAB1641503.1"/>
    </source>
</evidence>
<comment type="catalytic activity">
    <reaction evidence="1">
        <text>ATP + protein L-histidine = ADP + protein N-phospho-L-histidine.</text>
        <dbReference type="EC" id="2.7.13.3"/>
    </reaction>
</comment>
<feature type="region of interest" description="Disordered" evidence="8">
    <location>
        <begin position="628"/>
        <end position="740"/>
    </location>
</feature>
<dbReference type="CDD" id="cd00075">
    <property type="entry name" value="HATPase"/>
    <property type="match status" value="1"/>
</dbReference>
<evidence type="ECO:0000313" key="11">
    <source>
        <dbReference type="Proteomes" id="UP000479639"/>
    </source>
</evidence>
<dbReference type="AlphaFoldDB" id="A0A7C8FUS5"/>
<keyword evidence="6" id="KW-0418">Kinase</keyword>
<feature type="compositionally biased region" description="Low complexity" evidence="8">
    <location>
        <begin position="165"/>
        <end position="175"/>
    </location>
</feature>
<comment type="caution">
    <text evidence="10">The sequence shown here is derived from an EMBL/GenBank/DDBJ whole genome shotgun (WGS) entry which is preliminary data.</text>
</comment>
<name>A0A7C8FUS5_9ACTN</name>
<evidence type="ECO:0000256" key="8">
    <source>
        <dbReference type="SAM" id="MobiDB-lite"/>
    </source>
</evidence>
<evidence type="ECO:0000256" key="3">
    <source>
        <dbReference type="ARBA" id="ARBA00012438"/>
    </source>
</evidence>
<dbReference type="PRINTS" id="PR00344">
    <property type="entry name" value="BCTRLSENSOR"/>
</dbReference>
<proteinExistence type="predicted"/>
<evidence type="ECO:0000256" key="5">
    <source>
        <dbReference type="ARBA" id="ARBA00022679"/>
    </source>
</evidence>
<evidence type="ECO:0000256" key="1">
    <source>
        <dbReference type="ARBA" id="ARBA00000085"/>
    </source>
</evidence>
<comment type="subcellular location">
    <subcellularLocation>
        <location evidence="2">Cell membrane</location>
    </subcellularLocation>
</comment>
<dbReference type="EMBL" id="WAJS01000035">
    <property type="protein sequence ID" value="KAB1641503.1"/>
    <property type="molecule type" value="Genomic_DNA"/>
</dbReference>
<evidence type="ECO:0000256" key="2">
    <source>
        <dbReference type="ARBA" id="ARBA00004236"/>
    </source>
</evidence>
<organism evidence="10 11">
    <name type="scientific">Adlercreutzia muris</name>
    <dbReference type="NCBI Taxonomy" id="1796610"/>
    <lineage>
        <taxon>Bacteria</taxon>
        <taxon>Bacillati</taxon>
        <taxon>Actinomycetota</taxon>
        <taxon>Coriobacteriia</taxon>
        <taxon>Eggerthellales</taxon>
        <taxon>Eggerthellaceae</taxon>
        <taxon>Adlercreutzia</taxon>
    </lineage>
</organism>
<dbReference type="Gene3D" id="1.10.287.130">
    <property type="match status" value="1"/>
</dbReference>
<gene>
    <name evidence="10" type="ORF">F8D48_09840</name>
</gene>
<keyword evidence="4" id="KW-0597">Phosphoprotein</keyword>
<keyword evidence="5" id="KW-0808">Transferase</keyword>
<dbReference type="Pfam" id="PF02518">
    <property type="entry name" value="HATPase_c"/>
    <property type="match status" value="1"/>
</dbReference>
<dbReference type="InterPro" id="IPR003661">
    <property type="entry name" value="HisK_dim/P_dom"/>
</dbReference>
<dbReference type="Pfam" id="PF00512">
    <property type="entry name" value="HisKA"/>
    <property type="match status" value="1"/>
</dbReference>
<feature type="region of interest" description="Disordered" evidence="8">
    <location>
        <begin position="135"/>
        <end position="182"/>
    </location>
</feature>
<dbReference type="PROSITE" id="PS50109">
    <property type="entry name" value="HIS_KIN"/>
    <property type="match status" value="1"/>
</dbReference>
<dbReference type="EC" id="2.7.13.3" evidence="3"/>
<dbReference type="GO" id="GO:0009927">
    <property type="term" value="F:histidine phosphotransfer kinase activity"/>
    <property type="evidence" value="ECO:0007669"/>
    <property type="project" value="TreeGrafter"/>
</dbReference>
<dbReference type="Proteomes" id="UP000479639">
    <property type="component" value="Unassembled WGS sequence"/>
</dbReference>
<dbReference type="InterPro" id="IPR036890">
    <property type="entry name" value="HATPase_C_sf"/>
</dbReference>
<keyword evidence="11" id="KW-1185">Reference proteome</keyword>
<dbReference type="InterPro" id="IPR005467">
    <property type="entry name" value="His_kinase_dom"/>
</dbReference>
<dbReference type="SUPFAM" id="SSF47384">
    <property type="entry name" value="Homodimeric domain of signal transducing histidine kinase"/>
    <property type="match status" value="1"/>
</dbReference>
<dbReference type="SUPFAM" id="SSF55874">
    <property type="entry name" value="ATPase domain of HSP90 chaperone/DNA topoisomerase II/histidine kinase"/>
    <property type="match status" value="1"/>
</dbReference>
<feature type="compositionally biased region" description="Low complexity" evidence="8">
    <location>
        <begin position="634"/>
        <end position="645"/>
    </location>
</feature>
<reference evidence="10 11" key="1">
    <citation type="submission" date="2019-09" db="EMBL/GenBank/DDBJ databases">
        <title>Whole genome shotgun sequencing (WGS) of Ellagibacter isourolithinifaciens DSM 104140(T) and Adlercreutzia muris DSM 29508(T).</title>
        <authorList>
            <person name="Stoll D.A."/>
            <person name="Danylec N."/>
            <person name="Huch M."/>
        </authorList>
    </citation>
    <scope>NUCLEOTIDE SEQUENCE [LARGE SCALE GENOMIC DNA]</scope>
    <source>
        <strain evidence="10 11">DSM 29508</strain>
    </source>
</reference>
<evidence type="ECO:0000259" key="9">
    <source>
        <dbReference type="PROSITE" id="PS50109"/>
    </source>
</evidence>
<dbReference type="SMART" id="SM00387">
    <property type="entry name" value="HATPase_c"/>
    <property type="match status" value="1"/>
</dbReference>
<dbReference type="InterPro" id="IPR003594">
    <property type="entry name" value="HATPase_dom"/>
</dbReference>
<protein>
    <recommendedName>
        <fullName evidence="3">histidine kinase</fullName>
        <ecNumber evidence="3">2.7.13.3</ecNumber>
    </recommendedName>
</protein>
<dbReference type="GO" id="GO:0000155">
    <property type="term" value="F:phosphorelay sensor kinase activity"/>
    <property type="evidence" value="ECO:0007669"/>
    <property type="project" value="InterPro"/>
</dbReference>
<keyword evidence="7" id="KW-0902">Two-component regulatory system</keyword>
<dbReference type="Gene3D" id="3.30.565.10">
    <property type="entry name" value="Histidine kinase-like ATPase, C-terminal domain"/>
    <property type="match status" value="1"/>
</dbReference>
<evidence type="ECO:0000256" key="7">
    <source>
        <dbReference type="ARBA" id="ARBA00023012"/>
    </source>
</evidence>
<accession>A0A7C8FUS5</accession>
<dbReference type="InterPro" id="IPR036097">
    <property type="entry name" value="HisK_dim/P_sf"/>
</dbReference>
<feature type="compositionally biased region" description="Basic and acidic residues" evidence="8">
    <location>
        <begin position="646"/>
        <end position="661"/>
    </location>
</feature>
<dbReference type="PANTHER" id="PTHR43047:SF72">
    <property type="entry name" value="OSMOSENSING HISTIDINE PROTEIN KINASE SLN1"/>
    <property type="match status" value="1"/>
</dbReference>
<evidence type="ECO:0000256" key="6">
    <source>
        <dbReference type="ARBA" id="ARBA00022777"/>
    </source>
</evidence>
<dbReference type="SMART" id="SM00388">
    <property type="entry name" value="HisKA"/>
    <property type="match status" value="1"/>
</dbReference>
<dbReference type="InterPro" id="IPR004358">
    <property type="entry name" value="Sig_transdc_His_kin-like_C"/>
</dbReference>
<dbReference type="CDD" id="cd00082">
    <property type="entry name" value="HisKA"/>
    <property type="match status" value="1"/>
</dbReference>
<evidence type="ECO:0000256" key="4">
    <source>
        <dbReference type="ARBA" id="ARBA00022553"/>
    </source>
</evidence>
<dbReference type="GO" id="GO:0005886">
    <property type="term" value="C:plasma membrane"/>
    <property type="evidence" value="ECO:0007669"/>
    <property type="project" value="UniProtKB-SubCell"/>
</dbReference>
<dbReference type="PANTHER" id="PTHR43047">
    <property type="entry name" value="TWO-COMPONENT HISTIDINE PROTEIN KINASE"/>
    <property type="match status" value="1"/>
</dbReference>
<sequence length="740" mass="79754">MAALAPTAMALRSEQARVLKRRVLGVLIRNLVLFSGAFALVCFSLETFVVPSVANYVADVTSSWRTLDASPEFRRILVDQGMLDNGLFDMGVEDLVNEGYSGEAGTVDEIQGQVNEMQDAISEYATGLESNAVAEAADEKARAETKTSGAASGTPEVDADEEVTGIDAADTPATDDGARNASADDLAPVPLVSYEQILEAQNVVPAEASAAQALAALHASASIQELRLSLTLPSPFVPENTSETEVVQILTSAAAMGYDQQILDEVLGNAYRQAQDEAFNTWTSLPADQRAQAVGLSDEHPVWQTVTNENGVTSVRDVATYTFIKSFKLPLAALVFVAGWLFIILRTLNKSLRYFDDLAEAVGKLLADKDAPIELPPDLSIARNELAVIRSQSLADERAAHAAEQRKNELVAYLAHDIRTPLTSVLGYLDLLRETTDLPRDTLRKYAGIAYAKAERLESLINEFFEITRYNLSAIPIERETIGVRLFCQQVAEAFFPEASARGIRISIDVGAADRFFVDPDKLARALGNVLRNAVAYADPNSTIALAARPEGRFTAITVANRGREISDAHLETIFEKFYREDGARTTRSGGAGLGLAIAREIVVAHHGAIEAASERGVTVFTLRIPTEGDDGADAPAALAPTTPAREGHLRRQRADDDLRPPRAATAPGRPRPETGPPSRRSRAAHPSETRPLADPGERSATAPQSSPRLKPCNGRHGAIPATGALRDNSPTPRRRGRTR</sequence>